<keyword evidence="5" id="KW-0997">Cell inner membrane</keyword>
<reference evidence="22" key="1">
    <citation type="journal article" date="2019" name="Int. J. Syst. Evol. Microbiol.">
        <title>The Global Catalogue of Microorganisms (GCM) 10K type strain sequencing project: providing services to taxonomists for standard genome sequencing and annotation.</title>
        <authorList>
            <consortium name="The Broad Institute Genomics Platform"/>
            <consortium name="The Broad Institute Genome Sequencing Center for Infectious Disease"/>
            <person name="Wu L."/>
            <person name="Ma J."/>
        </authorList>
    </citation>
    <scope>NUCLEOTIDE SEQUENCE [LARGE SCALE GENOMIC DNA]</scope>
    <source>
        <strain evidence="22">KCTC 42443</strain>
    </source>
</reference>
<evidence type="ECO:0000256" key="14">
    <source>
        <dbReference type="PROSITE-ProRule" id="PRU00110"/>
    </source>
</evidence>
<accession>A0ABQ3IRV6</accession>
<keyword evidence="12" id="KW-0902">Two-component regulatory system</keyword>
<dbReference type="Gene3D" id="3.40.50.2300">
    <property type="match status" value="1"/>
</dbReference>
<evidence type="ECO:0000256" key="5">
    <source>
        <dbReference type="ARBA" id="ARBA00022519"/>
    </source>
</evidence>
<dbReference type="SMART" id="SM00387">
    <property type="entry name" value="HATPase_c"/>
    <property type="match status" value="1"/>
</dbReference>
<keyword evidence="10" id="KW-0067">ATP-binding</keyword>
<dbReference type="Gene3D" id="3.30.565.10">
    <property type="entry name" value="Histidine kinase-like ATPase, C-terminal domain"/>
    <property type="match status" value="1"/>
</dbReference>
<dbReference type="PROSITE" id="PS50109">
    <property type="entry name" value="HIS_KIN"/>
    <property type="match status" value="1"/>
</dbReference>
<dbReference type="SUPFAM" id="SSF52172">
    <property type="entry name" value="CheY-like"/>
    <property type="match status" value="1"/>
</dbReference>
<evidence type="ECO:0000313" key="21">
    <source>
        <dbReference type="EMBL" id="GHE90867.1"/>
    </source>
</evidence>
<evidence type="ECO:0000256" key="9">
    <source>
        <dbReference type="ARBA" id="ARBA00022777"/>
    </source>
</evidence>
<dbReference type="CDD" id="cd17546">
    <property type="entry name" value="REC_hyHK_CKI1_RcsC-like"/>
    <property type="match status" value="1"/>
</dbReference>
<keyword evidence="4" id="KW-1003">Cell membrane</keyword>
<dbReference type="PANTHER" id="PTHR43047:SF72">
    <property type="entry name" value="OSMOSENSING HISTIDINE PROTEIN KINASE SLN1"/>
    <property type="match status" value="1"/>
</dbReference>
<dbReference type="Gene3D" id="1.10.287.130">
    <property type="match status" value="1"/>
</dbReference>
<feature type="transmembrane region" description="Helical" evidence="16">
    <location>
        <begin position="12"/>
        <end position="36"/>
    </location>
</feature>
<dbReference type="CDD" id="cd16922">
    <property type="entry name" value="HATPase_EvgS-ArcB-TorS-like"/>
    <property type="match status" value="1"/>
</dbReference>
<dbReference type="InterPro" id="IPR036890">
    <property type="entry name" value="HATPase_C_sf"/>
</dbReference>
<name>A0ABQ3IRV6_9RHOB</name>
<dbReference type="SMART" id="SM00304">
    <property type="entry name" value="HAMP"/>
    <property type="match status" value="1"/>
</dbReference>
<dbReference type="InterPro" id="IPR011006">
    <property type="entry name" value="CheY-like_superfamily"/>
</dbReference>
<dbReference type="PROSITE" id="PS50894">
    <property type="entry name" value="HPT"/>
    <property type="match status" value="1"/>
</dbReference>
<dbReference type="InterPro" id="IPR038188">
    <property type="entry name" value="TorS_sensor_sf"/>
</dbReference>
<dbReference type="EC" id="2.7.13.3" evidence="3"/>
<evidence type="ECO:0000259" key="18">
    <source>
        <dbReference type="PROSITE" id="PS50110"/>
    </source>
</evidence>
<dbReference type="PROSITE" id="PS50110">
    <property type="entry name" value="RESPONSE_REGULATORY"/>
    <property type="match status" value="1"/>
</dbReference>
<evidence type="ECO:0000256" key="2">
    <source>
        <dbReference type="ARBA" id="ARBA00004429"/>
    </source>
</evidence>
<dbReference type="InterPro" id="IPR008207">
    <property type="entry name" value="Sig_transdc_His_kin_Hpt_dom"/>
</dbReference>
<proteinExistence type="predicted"/>
<evidence type="ECO:0000256" key="8">
    <source>
        <dbReference type="ARBA" id="ARBA00022692"/>
    </source>
</evidence>
<evidence type="ECO:0000256" key="15">
    <source>
        <dbReference type="PROSITE-ProRule" id="PRU00169"/>
    </source>
</evidence>
<dbReference type="InterPro" id="IPR003661">
    <property type="entry name" value="HisK_dim/P_dom"/>
</dbReference>
<keyword evidence="6 15" id="KW-0597">Phosphoprotein</keyword>
<dbReference type="Pfam" id="PF02518">
    <property type="entry name" value="HATPase_c"/>
    <property type="match status" value="1"/>
</dbReference>
<feature type="modified residue" description="4-aspartylphosphate" evidence="15">
    <location>
        <position position="738"/>
    </location>
</feature>
<dbReference type="InterPro" id="IPR005467">
    <property type="entry name" value="His_kinase_dom"/>
</dbReference>
<evidence type="ECO:0000256" key="11">
    <source>
        <dbReference type="ARBA" id="ARBA00022989"/>
    </source>
</evidence>
<keyword evidence="11 16" id="KW-1133">Transmembrane helix</keyword>
<comment type="subcellular location">
    <subcellularLocation>
        <location evidence="2">Cell inner membrane</location>
        <topology evidence="2">Multi-pass membrane protein</topology>
    </subcellularLocation>
</comment>
<dbReference type="InterPro" id="IPR003660">
    <property type="entry name" value="HAMP_dom"/>
</dbReference>
<dbReference type="InterPro" id="IPR036641">
    <property type="entry name" value="HPT_dom_sf"/>
</dbReference>
<dbReference type="CDD" id="cd06225">
    <property type="entry name" value="HAMP"/>
    <property type="match status" value="1"/>
</dbReference>
<dbReference type="InterPro" id="IPR003594">
    <property type="entry name" value="HATPase_dom"/>
</dbReference>
<feature type="transmembrane region" description="Helical" evidence="16">
    <location>
        <begin position="328"/>
        <end position="350"/>
    </location>
</feature>
<feature type="domain" description="Histidine kinase" evidence="17">
    <location>
        <begin position="447"/>
        <end position="669"/>
    </location>
</feature>
<feature type="domain" description="HPt" evidence="20">
    <location>
        <begin position="830"/>
        <end position="930"/>
    </location>
</feature>
<dbReference type="InterPro" id="IPR001789">
    <property type="entry name" value="Sig_transdc_resp-reg_receiver"/>
</dbReference>
<evidence type="ECO:0000256" key="12">
    <source>
        <dbReference type="ARBA" id="ARBA00023012"/>
    </source>
</evidence>
<dbReference type="PANTHER" id="PTHR43047">
    <property type="entry name" value="TWO-COMPONENT HISTIDINE PROTEIN KINASE"/>
    <property type="match status" value="1"/>
</dbReference>
<dbReference type="SUPFAM" id="SSF47384">
    <property type="entry name" value="Homodimeric domain of signal transducing histidine kinase"/>
    <property type="match status" value="1"/>
</dbReference>
<comment type="catalytic activity">
    <reaction evidence="1">
        <text>ATP + protein L-histidine = ADP + protein N-phospho-L-histidine.</text>
        <dbReference type="EC" id="2.7.13.3"/>
    </reaction>
</comment>
<dbReference type="SUPFAM" id="SSF55874">
    <property type="entry name" value="ATPase domain of HSP90 chaperone/DNA topoisomerase II/histidine kinase"/>
    <property type="match status" value="1"/>
</dbReference>
<evidence type="ECO:0000259" key="19">
    <source>
        <dbReference type="PROSITE" id="PS50885"/>
    </source>
</evidence>
<evidence type="ECO:0000256" key="7">
    <source>
        <dbReference type="ARBA" id="ARBA00022679"/>
    </source>
</evidence>
<keyword evidence="7" id="KW-0808">Transferase</keyword>
<keyword evidence="10" id="KW-0547">Nucleotide-binding</keyword>
<comment type="caution">
    <text evidence="21">The sequence shown here is derived from an EMBL/GenBank/DDBJ whole genome shotgun (WGS) entry which is preliminary data.</text>
</comment>
<dbReference type="CDD" id="cd00082">
    <property type="entry name" value="HisKA"/>
    <property type="match status" value="1"/>
</dbReference>
<dbReference type="Pfam" id="PF00512">
    <property type="entry name" value="HisKA"/>
    <property type="match status" value="1"/>
</dbReference>
<evidence type="ECO:0000313" key="22">
    <source>
        <dbReference type="Proteomes" id="UP000609802"/>
    </source>
</evidence>
<dbReference type="Pfam" id="PF00072">
    <property type="entry name" value="Response_reg"/>
    <property type="match status" value="1"/>
</dbReference>
<dbReference type="PROSITE" id="PS50885">
    <property type="entry name" value="HAMP"/>
    <property type="match status" value="1"/>
</dbReference>
<dbReference type="Pfam" id="PF01627">
    <property type="entry name" value="Hpt"/>
    <property type="match status" value="1"/>
</dbReference>
<evidence type="ECO:0000256" key="6">
    <source>
        <dbReference type="ARBA" id="ARBA00022553"/>
    </source>
</evidence>
<dbReference type="PRINTS" id="PR00344">
    <property type="entry name" value="BCTRLSENSOR"/>
</dbReference>
<evidence type="ECO:0000256" key="13">
    <source>
        <dbReference type="ARBA" id="ARBA00023136"/>
    </source>
</evidence>
<evidence type="ECO:0000256" key="3">
    <source>
        <dbReference type="ARBA" id="ARBA00012438"/>
    </source>
</evidence>
<evidence type="ECO:0000259" key="20">
    <source>
        <dbReference type="PROSITE" id="PS50894"/>
    </source>
</evidence>
<dbReference type="RefSeq" id="WP_191285253.1">
    <property type="nucleotide sequence ID" value="NZ_BNCH01000001.1"/>
</dbReference>
<evidence type="ECO:0000256" key="1">
    <source>
        <dbReference type="ARBA" id="ARBA00000085"/>
    </source>
</evidence>
<keyword evidence="8 16" id="KW-0812">Transmembrane</keyword>
<feature type="domain" description="HAMP" evidence="19">
    <location>
        <begin position="352"/>
        <end position="404"/>
    </location>
</feature>
<dbReference type="SUPFAM" id="SSF158472">
    <property type="entry name" value="HAMP domain-like"/>
    <property type="match status" value="1"/>
</dbReference>
<evidence type="ECO:0000259" key="17">
    <source>
        <dbReference type="PROSITE" id="PS50109"/>
    </source>
</evidence>
<feature type="modified residue" description="Phosphohistidine" evidence="14">
    <location>
        <position position="869"/>
    </location>
</feature>
<dbReference type="InterPro" id="IPR004358">
    <property type="entry name" value="Sig_transdc_His_kin-like_C"/>
</dbReference>
<keyword evidence="13 16" id="KW-0472">Membrane</keyword>
<dbReference type="Gene3D" id="1.20.58.920">
    <property type="match status" value="1"/>
</dbReference>
<dbReference type="SUPFAM" id="SSF47226">
    <property type="entry name" value="Histidine-containing phosphotransfer domain, HPT domain"/>
    <property type="match status" value="1"/>
</dbReference>
<evidence type="ECO:0000256" key="16">
    <source>
        <dbReference type="SAM" id="Phobius"/>
    </source>
</evidence>
<evidence type="ECO:0000256" key="10">
    <source>
        <dbReference type="ARBA" id="ARBA00022840"/>
    </source>
</evidence>
<dbReference type="Proteomes" id="UP000609802">
    <property type="component" value="Unassembled WGS sequence"/>
</dbReference>
<dbReference type="SMART" id="SM00388">
    <property type="entry name" value="HisKA"/>
    <property type="match status" value="1"/>
</dbReference>
<gene>
    <name evidence="21" type="ORF">GCM10016455_09100</name>
</gene>
<keyword evidence="9" id="KW-0418">Kinase</keyword>
<organism evidence="21 22">
    <name type="scientific">Aliiroseovarius zhejiangensis</name>
    <dbReference type="NCBI Taxonomy" id="1632025"/>
    <lineage>
        <taxon>Bacteria</taxon>
        <taxon>Pseudomonadati</taxon>
        <taxon>Pseudomonadota</taxon>
        <taxon>Alphaproteobacteria</taxon>
        <taxon>Rhodobacterales</taxon>
        <taxon>Paracoccaceae</taxon>
        <taxon>Aliiroseovarius</taxon>
    </lineage>
</organism>
<evidence type="ECO:0000256" key="4">
    <source>
        <dbReference type="ARBA" id="ARBA00022475"/>
    </source>
</evidence>
<sequence length="933" mass="100590">MQRQSFDKKLMLVFSLMGFLAVMVGVAAVGVNRYLIVSNSRLIEQNSPAMTLSGRIAVEANVVRSLAVSFAQADTATAQDDLSAALKQTVTGIQDGVQTLEGISEKPPANPMQSDILAIVDTMSRHAKEALELDARLREQTRVANDIGRELGALLEAELDLARLKITAGIADIHASPGVDTRPRLDRLADRDFFAFDRLTELLRAAEALRLGLQQVPQLTRPEQIAEARGQFERSHALFLRRVPFLPTEAGRNDALRLLARLEQALGAEGLLALSSRVLELKQAVADDSAELQRRVESLSLHAETVRQQVQQTSLAQIDRANTLTARLANGLLALVVLSGALGAWAWVYARQELVARLRNVANRVIAVAQGQFGTSVPISGRDEIGRMEKALNILRRRAMQAARLQESLEQAVVARTGEVVEEMRASDKARAEAEAANRGKSEFLARMSHEIRTPLNGVIGMLDLLQAEATSDAHRKRIATALTSARELLELSNDIIVYSGSEPLSVRANPVHFDTREFTGQLGHYLSALAREKGLEANVDLAATVPPVVIGDVVKIRQVVTNLLSNAVKYTDAGSVTLSVDFAMGQSEEQAVLSFVVQDTGVGMSQAFLMQAFDAYSREDDVARSWTEGAGLGLPISRNLTEAMGGGLTVESEPGMGSRFTLSVPVSIGDPDQIERHDVALPEDIGKSVLVIEDHAVNRMVARGYLERLGCTVREAETGAAGLAAAKEEVFDLILVDLGLPDMSGEEVIRQLAPIRGDAVVAALTARAIDDTQAQRDRLGVSRILAKPISPRRLVELLEGMHDTTQKASRPGMGTPGYEAVLQCVQGDIRDLGAESTAHVLRDLLSDIPSALREIEGADPDARRRLAHRLKGAVSNYGLEALRSQLAQIEGDTGTLTPARINATRMAAQDACAMLENAAAQAGLQDVSAVEG</sequence>
<feature type="domain" description="Response regulatory" evidence="18">
    <location>
        <begin position="689"/>
        <end position="803"/>
    </location>
</feature>
<dbReference type="InterPro" id="IPR036097">
    <property type="entry name" value="HisK_dim/P_sf"/>
</dbReference>
<dbReference type="Pfam" id="PF00672">
    <property type="entry name" value="HAMP"/>
    <property type="match status" value="1"/>
</dbReference>
<dbReference type="Gene3D" id="1.20.120.160">
    <property type="entry name" value="HPT domain"/>
    <property type="match status" value="1"/>
</dbReference>
<dbReference type="EMBL" id="BNCH01000001">
    <property type="protein sequence ID" value="GHE90867.1"/>
    <property type="molecule type" value="Genomic_DNA"/>
</dbReference>
<dbReference type="SMART" id="SM00448">
    <property type="entry name" value="REC"/>
    <property type="match status" value="1"/>
</dbReference>
<keyword evidence="22" id="KW-1185">Reference proteome</keyword>
<protein>
    <recommendedName>
        <fullName evidence="3">histidine kinase</fullName>
        <ecNumber evidence="3">2.7.13.3</ecNumber>
    </recommendedName>
</protein>